<dbReference type="AlphaFoldDB" id="A9UWL6"/>
<dbReference type="RefSeq" id="XP_001745000.1">
    <property type="nucleotide sequence ID" value="XM_001744948.1"/>
</dbReference>
<reference evidence="3 4" key="1">
    <citation type="journal article" date="2008" name="Nature">
        <title>The genome of the choanoflagellate Monosiga brevicollis and the origin of metazoans.</title>
        <authorList>
            <consortium name="JGI Sequencing"/>
            <person name="King N."/>
            <person name="Westbrook M.J."/>
            <person name="Young S.L."/>
            <person name="Kuo A."/>
            <person name="Abedin M."/>
            <person name="Chapman J."/>
            <person name="Fairclough S."/>
            <person name="Hellsten U."/>
            <person name="Isogai Y."/>
            <person name="Letunic I."/>
            <person name="Marr M."/>
            <person name="Pincus D."/>
            <person name="Putnam N."/>
            <person name="Rokas A."/>
            <person name="Wright K.J."/>
            <person name="Zuzow R."/>
            <person name="Dirks W."/>
            <person name="Good M."/>
            <person name="Goodstein D."/>
            <person name="Lemons D."/>
            <person name="Li W."/>
            <person name="Lyons J.B."/>
            <person name="Morris A."/>
            <person name="Nichols S."/>
            <person name="Richter D.J."/>
            <person name="Salamov A."/>
            <person name="Bork P."/>
            <person name="Lim W.A."/>
            <person name="Manning G."/>
            <person name="Miller W.T."/>
            <person name="McGinnis W."/>
            <person name="Shapiro H."/>
            <person name="Tjian R."/>
            <person name="Grigoriev I.V."/>
            <person name="Rokhsar D."/>
        </authorList>
    </citation>
    <scope>NUCLEOTIDE SEQUENCE [LARGE SCALE GENOMIC DNA]</scope>
    <source>
        <strain evidence="4">MX1 / ATCC 50154</strain>
    </source>
</reference>
<organism evidence="3 4">
    <name type="scientific">Monosiga brevicollis</name>
    <name type="common">Choanoflagellate</name>
    <dbReference type="NCBI Taxonomy" id="81824"/>
    <lineage>
        <taxon>Eukaryota</taxon>
        <taxon>Choanoflagellata</taxon>
        <taxon>Craspedida</taxon>
        <taxon>Salpingoecidae</taxon>
        <taxon>Monosiga</taxon>
    </lineage>
</organism>
<keyword evidence="1" id="KW-0433">Leucine-rich repeat</keyword>
<gene>
    <name evidence="3" type="ORF">MONBRDRAFT_7319</name>
</gene>
<dbReference type="Pfam" id="PF13516">
    <property type="entry name" value="LRR_6"/>
    <property type="match status" value="1"/>
</dbReference>
<dbReference type="Pfam" id="PF12799">
    <property type="entry name" value="LRR_4"/>
    <property type="match status" value="1"/>
</dbReference>
<proteinExistence type="predicted"/>
<dbReference type="EMBL" id="CH991548">
    <property type="protein sequence ID" value="EDQ90233.1"/>
    <property type="molecule type" value="Genomic_DNA"/>
</dbReference>
<evidence type="ECO:0000313" key="3">
    <source>
        <dbReference type="EMBL" id="EDQ90233.1"/>
    </source>
</evidence>
<dbReference type="InterPro" id="IPR001611">
    <property type="entry name" value="Leu-rich_rpt"/>
</dbReference>
<dbReference type="Gene3D" id="3.80.10.10">
    <property type="entry name" value="Ribonuclease Inhibitor"/>
    <property type="match status" value="1"/>
</dbReference>
<dbReference type="KEGG" id="mbr:MONBRDRAFT_7319"/>
<dbReference type="PROSITE" id="PS51450">
    <property type="entry name" value="LRR"/>
    <property type="match status" value="1"/>
</dbReference>
<protein>
    <submittedName>
        <fullName evidence="3">Uncharacterized protein</fullName>
    </submittedName>
</protein>
<name>A9UWL6_MONBE</name>
<evidence type="ECO:0000256" key="1">
    <source>
        <dbReference type="ARBA" id="ARBA00022614"/>
    </source>
</evidence>
<evidence type="ECO:0000256" key="2">
    <source>
        <dbReference type="ARBA" id="ARBA00022737"/>
    </source>
</evidence>
<dbReference type="PANTHER" id="PTHR18849:SF0">
    <property type="entry name" value="CILIA- AND FLAGELLA-ASSOCIATED PROTEIN 410-RELATED"/>
    <property type="match status" value="1"/>
</dbReference>
<dbReference type="InParanoid" id="A9UWL6"/>
<sequence>MDLNSELARRLAGNYDLALLEHLEAVEQSLVGLSGLTLCRNLRRLNINQNRISDSTAVAKLPRLETFLARGNRLRTITPLRGHATLQHLDVRDNAIVDWETFVQDCASLPQLRRLDFAGLGPAEDPAVAETEQQLMAVCANLNVLNGKPRICACTEGCAPHVMRAVRPA</sequence>
<keyword evidence="4" id="KW-1185">Reference proteome</keyword>
<dbReference type="InterPro" id="IPR032675">
    <property type="entry name" value="LRR_dom_sf"/>
</dbReference>
<dbReference type="SUPFAM" id="SSF52075">
    <property type="entry name" value="Outer arm dynein light chain 1"/>
    <property type="match status" value="1"/>
</dbReference>
<accession>A9UWL6</accession>
<keyword evidence="2" id="KW-0677">Repeat</keyword>
<evidence type="ECO:0000313" key="4">
    <source>
        <dbReference type="Proteomes" id="UP000001357"/>
    </source>
</evidence>
<dbReference type="InterPro" id="IPR025875">
    <property type="entry name" value="Leu-rich_rpt_4"/>
</dbReference>
<dbReference type="Proteomes" id="UP000001357">
    <property type="component" value="Unassembled WGS sequence"/>
</dbReference>
<dbReference type="GeneID" id="5890313"/>
<dbReference type="PANTHER" id="PTHR18849">
    <property type="entry name" value="LEUCINE RICH REPEAT PROTEIN"/>
    <property type="match status" value="1"/>
</dbReference>